<dbReference type="RefSeq" id="WP_158200527.1">
    <property type="nucleotide sequence ID" value="NZ_CP046973.1"/>
</dbReference>
<proteinExistence type="predicted"/>
<gene>
    <name evidence="1" type="ORF">GQR42_14815</name>
    <name evidence="2" type="ORF">GQR42_20420</name>
    <name evidence="3" type="ORF">GQR42_27050</name>
    <name evidence="4" type="ORF">GQR42_27250</name>
</gene>
<evidence type="ECO:0000313" key="4">
    <source>
        <dbReference type="EMBL" id="QGZ92933.1"/>
    </source>
</evidence>
<dbReference type="EMBL" id="CP046973">
    <property type="protein sequence ID" value="QGZ90600.1"/>
    <property type="molecule type" value="Genomic_DNA"/>
</dbReference>
<geneLocation type="plasmid" evidence="3">
    <name>p1FD4</name>
</geneLocation>
<keyword evidence="3" id="KW-0614">Plasmid</keyword>
<dbReference type="EMBL" id="CP046974">
    <property type="protein sequence ID" value="QGZ92904.1"/>
    <property type="molecule type" value="Genomic_DNA"/>
</dbReference>
<reference evidence="3 5" key="1">
    <citation type="submission" date="2019-12" db="EMBL/GenBank/DDBJ databases">
        <title>Complete genome sequence of Microcystis aeruginosa strain FD4.</title>
        <authorList>
            <person name="Urakawa H."/>
        </authorList>
    </citation>
    <scope>NUCLEOTIDE SEQUENCE [LARGE SCALE GENOMIC DNA]</scope>
    <source>
        <strain evidence="3 5">FD4</strain>
        <plasmid evidence="5">p1fd4</plasmid>
        <plasmid evidence="3">p1FD4</plasmid>
    </source>
</reference>
<name>A0A857DAC2_MICAE</name>
<dbReference type="Proteomes" id="UP000438345">
    <property type="component" value="Chromosome"/>
</dbReference>
<organism evidence="3 5">
    <name type="scientific">Microcystis aeruginosa FD4</name>
    <dbReference type="NCBI Taxonomy" id="2686288"/>
    <lineage>
        <taxon>Bacteria</taxon>
        <taxon>Bacillati</taxon>
        <taxon>Cyanobacteriota</taxon>
        <taxon>Cyanophyceae</taxon>
        <taxon>Oscillatoriophycideae</taxon>
        <taxon>Chroococcales</taxon>
        <taxon>Microcystaceae</taxon>
        <taxon>Microcystis</taxon>
    </lineage>
</organism>
<protein>
    <submittedName>
        <fullName evidence="3">ISKra4 family transposase</fullName>
    </submittedName>
</protein>
<sequence>MLSENEKRIKELCQELGQCLYEQSQVEKFNNLAEIEETVRDLMIQYVNPEIGNFFVKTSTGETAGRTRKVKSILGELPITEKQAKKLEVKPRTQMSPMLEKNCLLLSGDESYEKSAQKIKSLTGIAVSHSTQQRLVHRYAFEELPSNPEVEVEEMSIDGGKVRLRTAKGKALIWRDYKAVSFHQLGVAAFFQDNSALLDLVNSQVLAEPLICLGDGHDGIWNLFGQIGEKQERIEILDWYHLIENLYKVGGSFQRIDEVKCFLWKGEVDAAISCFEGWSEPQVENFIIYLNKHKHRIVNYGYLQAEGISIGSGSVESKIKQIAHRLKITGASWESGNVPQVLRHRSAYLNGCLF</sequence>
<evidence type="ECO:0000313" key="2">
    <source>
        <dbReference type="EMBL" id="QGZ91522.1"/>
    </source>
</evidence>
<dbReference type="NCBIfam" id="NF033572">
    <property type="entry name" value="transpos_ISKra4"/>
    <property type="match status" value="1"/>
</dbReference>
<dbReference type="EMBL" id="CP046973">
    <property type="protein sequence ID" value="QGZ91522.1"/>
    <property type="molecule type" value="Genomic_DNA"/>
</dbReference>
<dbReference type="AlphaFoldDB" id="A0A857DAC2"/>
<evidence type="ECO:0000313" key="3">
    <source>
        <dbReference type="EMBL" id="QGZ92904.1"/>
    </source>
</evidence>
<accession>A0A857DAC2</accession>
<evidence type="ECO:0000313" key="5">
    <source>
        <dbReference type="Proteomes" id="UP000438345"/>
    </source>
</evidence>
<dbReference type="Proteomes" id="UP000438345">
    <property type="component" value="Plasmid p1FD4"/>
</dbReference>
<evidence type="ECO:0000313" key="1">
    <source>
        <dbReference type="EMBL" id="QGZ90600.1"/>
    </source>
</evidence>
<dbReference type="EMBL" id="CP046974">
    <property type="protein sequence ID" value="QGZ92933.1"/>
    <property type="molecule type" value="Genomic_DNA"/>
</dbReference>
<geneLocation type="plasmid" evidence="5">
    <name>p1fd4</name>
</geneLocation>